<dbReference type="Pfam" id="PF01548">
    <property type="entry name" value="DEDD_Tnp_IS110"/>
    <property type="match status" value="1"/>
</dbReference>
<feature type="domain" description="Transposase IS110-like N-terminal" evidence="2">
    <location>
        <begin position="22"/>
        <end position="169"/>
    </location>
</feature>
<evidence type="ECO:0000313" key="4">
    <source>
        <dbReference type="EMBL" id="GID62115.1"/>
    </source>
</evidence>
<keyword evidence="5" id="KW-1185">Reference proteome</keyword>
<dbReference type="InterPro" id="IPR002525">
    <property type="entry name" value="Transp_IS110-like_N"/>
</dbReference>
<organism evidence="4 5">
    <name type="scientific">Actinoplanes couchii</name>
    <dbReference type="NCBI Taxonomy" id="403638"/>
    <lineage>
        <taxon>Bacteria</taxon>
        <taxon>Bacillati</taxon>
        <taxon>Actinomycetota</taxon>
        <taxon>Actinomycetes</taxon>
        <taxon>Micromonosporales</taxon>
        <taxon>Micromonosporaceae</taxon>
        <taxon>Actinoplanes</taxon>
    </lineage>
</organism>
<evidence type="ECO:0000256" key="1">
    <source>
        <dbReference type="SAM" id="Coils"/>
    </source>
</evidence>
<feature type="coiled-coil region" evidence="1">
    <location>
        <begin position="210"/>
        <end position="237"/>
    </location>
</feature>
<accession>A0ABQ3XUJ8</accession>
<name>A0ABQ3XUJ8_9ACTN</name>
<dbReference type="Proteomes" id="UP000612282">
    <property type="component" value="Unassembled WGS sequence"/>
</dbReference>
<dbReference type="PANTHER" id="PTHR33055">
    <property type="entry name" value="TRANSPOSASE FOR INSERTION SEQUENCE ELEMENT IS1111A"/>
    <property type="match status" value="1"/>
</dbReference>
<comment type="caution">
    <text evidence="4">The sequence shown here is derived from an EMBL/GenBank/DDBJ whole genome shotgun (WGS) entry which is preliminary data.</text>
</comment>
<sequence length="359" mass="38977">MSSTRMPHPAAGQQTGSGEVVVGVDTHKDFHVAVALTTAGAMLGSQRFPATADGYRRLLAWARSHGEVRRAGVECTSSYGAALTRYLLGEGVDVIEVGFGDKATRRRRGKSDVIDAEVAARAVLAGTARAVAKTTDGPVEMIRLFKLAKNSAIKARTQSINQLKAVLVNADPALREPLSGLGPKTLLHRCLALRLDHDPHDPNTATVYTLQLLARRIQALSTEIDDLNKQLTTVIAAHWPHLLQQPGIGPDSAATLLITAGDNPERLHNESSFAALCGTSPVEASSGKSRRRRLNRGGDRQANAALYRIVLSRLRLHPPTRAYRDRRTAEGKTTREIMRCLKRYIAREIYGLLSPQPAT</sequence>
<protein>
    <submittedName>
        <fullName evidence="4">IS110 family transposase</fullName>
    </submittedName>
</protein>
<dbReference type="NCBIfam" id="NF033542">
    <property type="entry name" value="transpos_IS110"/>
    <property type="match status" value="1"/>
</dbReference>
<reference evidence="4 5" key="1">
    <citation type="submission" date="2021-01" db="EMBL/GenBank/DDBJ databases">
        <title>Whole genome shotgun sequence of Actinoplanes couchii NBRC 106145.</title>
        <authorList>
            <person name="Komaki H."/>
            <person name="Tamura T."/>
        </authorList>
    </citation>
    <scope>NUCLEOTIDE SEQUENCE [LARGE SCALE GENOMIC DNA]</scope>
    <source>
        <strain evidence="4 5">NBRC 106145</strain>
    </source>
</reference>
<dbReference type="Pfam" id="PF02371">
    <property type="entry name" value="Transposase_20"/>
    <property type="match status" value="1"/>
</dbReference>
<feature type="domain" description="Transposase IS116/IS110/IS902 C-terminal" evidence="3">
    <location>
        <begin position="242"/>
        <end position="323"/>
    </location>
</feature>
<gene>
    <name evidence="4" type="ORF">Aco03nite_105190</name>
</gene>
<dbReference type="PANTHER" id="PTHR33055:SF16">
    <property type="entry name" value="TRANSPOSASE FOR INSERTION SEQUENCE ELEMENT IS1547"/>
    <property type="match status" value="1"/>
</dbReference>
<dbReference type="InterPro" id="IPR047650">
    <property type="entry name" value="Transpos_IS110"/>
</dbReference>
<dbReference type="InterPro" id="IPR003346">
    <property type="entry name" value="Transposase_20"/>
</dbReference>
<evidence type="ECO:0000259" key="2">
    <source>
        <dbReference type="Pfam" id="PF01548"/>
    </source>
</evidence>
<proteinExistence type="predicted"/>
<evidence type="ECO:0000313" key="5">
    <source>
        <dbReference type="Proteomes" id="UP000612282"/>
    </source>
</evidence>
<keyword evidence="1" id="KW-0175">Coiled coil</keyword>
<evidence type="ECO:0000259" key="3">
    <source>
        <dbReference type="Pfam" id="PF02371"/>
    </source>
</evidence>
<dbReference type="EMBL" id="BOMG01000186">
    <property type="protein sequence ID" value="GID62115.1"/>
    <property type="molecule type" value="Genomic_DNA"/>
</dbReference>
<dbReference type="RefSeq" id="WP_203810778.1">
    <property type="nucleotide sequence ID" value="NZ_BAAAQE010000060.1"/>
</dbReference>